<keyword evidence="5" id="KW-0136">Cellulose degradation</keyword>
<evidence type="ECO:0000313" key="9">
    <source>
        <dbReference type="Proteomes" id="UP000601789"/>
    </source>
</evidence>
<comment type="caution">
    <text evidence="8">The sequence shown here is derived from an EMBL/GenBank/DDBJ whole genome shotgun (WGS) entry which is preliminary data.</text>
</comment>
<keyword evidence="4" id="KW-0378">Hydrolase</keyword>
<organism evidence="8 9">
    <name type="scientific">Aquamicrobium zhengzhouense</name>
    <dbReference type="NCBI Taxonomy" id="2781738"/>
    <lineage>
        <taxon>Bacteria</taxon>
        <taxon>Pseudomonadati</taxon>
        <taxon>Pseudomonadota</taxon>
        <taxon>Alphaproteobacteria</taxon>
        <taxon>Hyphomicrobiales</taxon>
        <taxon>Phyllobacteriaceae</taxon>
        <taxon>Aquamicrobium</taxon>
    </lineage>
</organism>
<sequence>MASSNASAQISAREWADYSKRFISSEGRVIDDGNHNISHSEGQGYGLLLAYLAGNRADFERIWSFTEREFLLRDDNLSAWRWDPSAVPHITDLNNASDGDILIAYALARAGTAWNETRFIRKAQIIAKAIGRTSVLEHHGELLLLPGVTGFGAKDRPDGPVVNLSYWVFEAFPYFASLAPHTNWQRLAESGKRLIRKSQLGERALPPEWLSLANAPKTAQGFPATFGYNALRIPLYLMRALDDDKELLRRLRDGMTGSNGELIIVDTVNGKVIDSLNDAGYRIIPALASCVVDGAKIPAALQNFQPSLYYPSTLQLLALSHIREDRPECL</sequence>
<keyword evidence="6" id="KW-0326">Glycosidase</keyword>
<keyword evidence="9" id="KW-1185">Reference proteome</keyword>
<evidence type="ECO:0000256" key="6">
    <source>
        <dbReference type="ARBA" id="ARBA00023295"/>
    </source>
</evidence>
<dbReference type="SUPFAM" id="SSF48208">
    <property type="entry name" value="Six-hairpin glycosidases"/>
    <property type="match status" value="1"/>
</dbReference>
<dbReference type="EC" id="3.2.1.4" evidence="3"/>
<keyword evidence="7" id="KW-0119">Carbohydrate metabolism</keyword>
<evidence type="ECO:0000256" key="2">
    <source>
        <dbReference type="ARBA" id="ARBA00009209"/>
    </source>
</evidence>
<dbReference type="PRINTS" id="PR00735">
    <property type="entry name" value="GLHYDRLASE8"/>
</dbReference>
<proteinExistence type="inferred from homology"/>
<dbReference type="InterPro" id="IPR008928">
    <property type="entry name" value="6-hairpin_glycosidase_sf"/>
</dbReference>
<comment type="catalytic activity">
    <reaction evidence="1">
        <text>Endohydrolysis of (1-&gt;4)-beta-D-glucosidic linkages in cellulose, lichenin and cereal beta-D-glucans.</text>
        <dbReference type="EC" id="3.2.1.4"/>
    </reaction>
</comment>
<evidence type="ECO:0000256" key="7">
    <source>
        <dbReference type="ARBA" id="ARBA00023326"/>
    </source>
</evidence>
<dbReference type="Gene3D" id="1.50.10.10">
    <property type="match status" value="1"/>
</dbReference>
<protein>
    <recommendedName>
        <fullName evidence="3">cellulase</fullName>
        <ecNumber evidence="3">3.2.1.4</ecNumber>
    </recommendedName>
</protein>
<evidence type="ECO:0000313" key="8">
    <source>
        <dbReference type="EMBL" id="MBI1621602.1"/>
    </source>
</evidence>
<reference evidence="8 9" key="1">
    <citation type="submission" date="2020-10" db="EMBL/GenBank/DDBJ databases">
        <title>Aquamicrobium zhengzhouensis sp. nov., a exopolysaccharide producing bacterium isolated from farmland soil.</title>
        <authorList>
            <person name="Wang X."/>
        </authorList>
    </citation>
    <scope>NUCLEOTIDE SEQUENCE [LARGE SCALE GENOMIC DNA]</scope>
    <source>
        <strain evidence="9">cd-1</strain>
    </source>
</reference>
<keyword evidence="7" id="KW-0624">Polysaccharide degradation</keyword>
<dbReference type="Pfam" id="PF01270">
    <property type="entry name" value="Glyco_hydro_8"/>
    <property type="match status" value="1"/>
</dbReference>
<gene>
    <name evidence="8" type="ORF">IOD40_13145</name>
</gene>
<name>A0ABS0SGM1_9HYPH</name>
<evidence type="ECO:0000256" key="5">
    <source>
        <dbReference type="ARBA" id="ARBA00023001"/>
    </source>
</evidence>
<accession>A0ABS0SGM1</accession>
<dbReference type="Proteomes" id="UP000601789">
    <property type="component" value="Unassembled WGS sequence"/>
</dbReference>
<comment type="similarity">
    <text evidence="2">Belongs to the glycosyl hydrolase 8 (cellulase D) family.</text>
</comment>
<dbReference type="EMBL" id="JADGMQ010000009">
    <property type="protein sequence ID" value="MBI1621602.1"/>
    <property type="molecule type" value="Genomic_DNA"/>
</dbReference>
<evidence type="ECO:0000256" key="3">
    <source>
        <dbReference type="ARBA" id="ARBA00012601"/>
    </source>
</evidence>
<dbReference type="InterPro" id="IPR012341">
    <property type="entry name" value="6hp_glycosidase-like_sf"/>
</dbReference>
<evidence type="ECO:0000256" key="1">
    <source>
        <dbReference type="ARBA" id="ARBA00000966"/>
    </source>
</evidence>
<evidence type="ECO:0000256" key="4">
    <source>
        <dbReference type="ARBA" id="ARBA00022801"/>
    </source>
</evidence>
<dbReference type="InterPro" id="IPR002037">
    <property type="entry name" value="Glyco_hydro_8"/>
</dbReference>